<dbReference type="InterPro" id="IPR028082">
    <property type="entry name" value="Peripla_BP_I"/>
</dbReference>
<dbReference type="PANTHER" id="PTHR30483">
    <property type="entry name" value="LEUCINE-SPECIFIC-BINDING PROTEIN"/>
    <property type="match status" value="1"/>
</dbReference>
<evidence type="ECO:0000313" key="5">
    <source>
        <dbReference type="EMBL" id="MFC5473840.1"/>
    </source>
</evidence>
<dbReference type="RefSeq" id="WP_378996721.1">
    <property type="nucleotide sequence ID" value="NZ_JBHSMT010000013.1"/>
</dbReference>
<comment type="similarity">
    <text evidence="1">Belongs to the leucine-binding protein family.</text>
</comment>
<dbReference type="Gene3D" id="3.40.50.2300">
    <property type="match status" value="2"/>
</dbReference>
<gene>
    <name evidence="5" type="ORF">ACFPM8_07695</name>
</gene>
<proteinExistence type="inferred from homology"/>
<name>A0ABW0M700_9BURK</name>
<evidence type="ECO:0000259" key="4">
    <source>
        <dbReference type="Pfam" id="PF13458"/>
    </source>
</evidence>
<dbReference type="Proteomes" id="UP001596045">
    <property type="component" value="Unassembled WGS sequence"/>
</dbReference>
<dbReference type="InterPro" id="IPR028081">
    <property type="entry name" value="Leu-bd"/>
</dbReference>
<keyword evidence="6" id="KW-1185">Reference proteome</keyword>
<dbReference type="SUPFAM" id="SSF53822">
    <property type="entry name" value="Periplasmic binding protein-like I"/>
    <property type="match status" value="1"/>
</dbReference>
<evidence type="ECO:0000256" key="2">
    <source>
        <dbReference type="ARBA" id="ARBA00022729"/>
    </source>
</evidence>
<feature type="chain" id="PRO_5046674648" evidence="3">
    <location>
        <begin position="34"/>
        <end position="417"/>
    </location>
</feature>
<feature type="domain" description="Leucine-binding protein" evidence="4">
    <location>
        <begin position="39"/>
        <end position="377"/>
    </location>
</feature>
<dbReference type="EMBL" id="JBHSMT010000013">
    <property type="protein sequence ID" value="MFC5473840.1"/>
    <property type="molecule type" value="Genomic_DNA"/>
</dbReference>
<dbReference type="Pfam" id="PF13458">
    <property type="entry name" value="Peripla_BP_6"/>
    <property type="match status" value="1"/>
</dbReference>
<keyword evidence="2 3" id="KW-0732">Signal</keyword>
<organism evidence="5 6">
    <name type="scientific">Paraherbaspirillum soli</name>
    <dbReference type="NCBI Taxonomy" id="631222"/>
    <lineage>
        <taxon>Bacteria</taxon>
        <taxon>Pseudomonadati</taxon>
        <taxon>Pseudomonadota</taxon>
        <taxon>Betaproteobacteria</taxon>
        <taxon>Burkholderiales</taxon>
        <taxon>Oxalobacteraceae</taxon>
        <taxon>Paraherbaspirillum</taxon>
    </lineage>
</organism>
<evidence type="ECO:0000256" key="1">
    <source>
        <dbReference type="ARBA" id="ARBA00010062"/>
    </source>
</evidence>
<sequence length="417" mass="44867">MHNKVFARSLAVALSAFFVLSVGVGLSSLNAQAQAPDVYKVGILTDMSGPYSAMGGPGSLVAAKMALEDCLKAECKGMKIELLSADHQNKADIGASKAREWLDRDKVDAIADLTNSSVALAVQRLIRDKGGIAMYSGPATTVLTNAECAANGFHWMFDTYSQAAGAAAALTRMGEKSWYFVTVDYAFGQSLEKDAGNVVKSLGGSVVGSVRHPLNASDLSSFLLQAQSSKAQVIGLANGGQDTVNAIKQARSFGVGSKNQRLAALLVFLSDVHALGLNDAHGLVYTDGFYWDFDNDTRQFSKRFEALDKGSKPTMVHAGVYSSVYHYLKAAAATKSHDWKVVSQKMREIPIQDAVMRNASIRPDGRVIHDMYLYQVKTPAESKAPWDYLKLLSTIPAQQAFKPMDGSCSLTPLAIKH</sequence>
<feature type="signal peptide" evidence="3">
    <location>
        <begin position="1"/>
        <end position="33"/>
    </location>
</feature>
<evidence type="ECO:0000313" key="6">
    <source>
        <dbReference type="Proteomes" id="UP001596045"/>
    </source>
</evidence>
<dbReference type="InterPro" id="IPR051010">
    <property type="entry name" value="BCAA_transport"/>
</dbReference>
<accession>A0ABW0M700</accession>
<dbReference type="CDD" id="cd06327">
    <property type="entry name" value="PBP1_SBP-like"/>
    <property type="match status" value="1"/>
</dbReference>
<comment type="caution">
    <text evidence="5">The sequence shown here is derived from an EMBL/GenBank/DDBJ whole genome shotgun (WGS) entry which is preliminary data.</text>
</comment>
<reference evidence="6" key="1">
    <citation type="journal article" date="2019" name="Int. J. Syst. Evol. Microbiol.">
        <title>The Global Catalogue of Microorganisms (GCM) 10K type strain sequencing project: providing services to taxonomists for standard genome sequencing and annotation.</title>
        <authorList>
            <consortium name="The Broad Institute Genomics Platform"/>
            <consortium name="The Broad Institute Genome Sequencing Center for Infectious Disease"/>
            <person name="Wu L."/>
            <person name="Ma J."/>
        </authorList>
    </citation>
    <scope>NUCLEOTIDE SEQUENCE [LARGE SCALE GENOMIC DNA]</scope>
    <source>
        <strain evidence="6">JCM 17066</strain>
    </source>
</reference>
<evidence type="ECO:0000256" key="3">
    <source>
        <dbReference type="SAM" id="SignalP"/>
    </source>
</evidence>
<protein>
    <submittedName>
        <fullName evidence="5">ABC transporter substrate-binding protein</fullName>
    </submittedName>
</protein>
<dbReference type="PANTHER" id="PTHR30483:SF6">
    <property type="entry name" value="PERIPLASMIC BINDING PROTEIN OF ABC TRANSPORTER FOR NATURAL AMINO ACIDS"/>
    <property type="match status" value="1"/>
</dbReference>